<sequence>MEKLAERAYAIERGLWTTDAVSSQTFMIEEILQWQKYYHKDEDYVGEFIDGDTAGRGCVVERESRESERATTLFDSIISISQVGKL</sequence>
<evidence type="ECO:0000313" key="2">
    <source>
        <dbReference type="EMBL" id="GJU10047.1"/>
    </source>
</evidence>
<accession>A0ABQ5JBX7</accession>
<name>A0ABQ5JBX7_9ASTR</name>
<dbReference type="Proteomes" id="UP001151760">
    <property type="component" value="Unassembled WGS sequence"/>
</dbReference>
<organism evidence="2 3">
    <name type="scientific">Tanacetum coccineum</name>
    <dbReference type="NCBI Taxonomy" id="301880"/>
    <lineage>
        <taxon>Eukaryota</taxon>
        <taxon>Viridiplantae</taxon>
        <taxon>Streptophyta</taxon>
        <taxon>Embryophyta</taxon>
        <taxon>Tracheophyta</taxon>
        <taxon>Spermatophyta</taxon>
        <taxon>Magnoliopsida</taxon>
        <taxon>eudicotyledons</taxon>
        <taxon>Gunneridae</taxon>
        <taxon>Pentapetalae</taxon>
        <taxon>asterids</taxon>
        <taxon>campanulids</taxon>
        <taxon>Asterales</taxon>
        <taxon>Asteraceae</taxon>
        <taxon>Asteroideae</taxon>
        <taxon>Anthemideae</taxon>
        <taxon>Anthemidinae</taxon>
        <taxon>Tanacetum</taxon>
    </lineage>
</organism>
<proteinExistence type="predicted"/>
<protein>
    <submittedName>
        <fullName evidence="2">Uncharacterized protein</fullName>
    </submittedName>
</protein>
<dbReference type="EMBL" id="BQNB010011376">
    <property type="protein sequence ID" value="GJS89767.1"/>
    <property type="molecule type" value="Genomic_DNA"/>
</dbReference>
<comment type="caution">
    <text evidence="2">The sequence shown here is derived from an EMBL/GenBank/DDBJ whole genome shotgun (WGS) entry which is preliminary data.</text>
</comment>
<dbReference type="EMBL" id="BQNB010021785">
    <property type="protein sequence ID" value="GJU10047.1"/>
    <property type="molecule type" value="Genomic_DNA"/>
</dbReference>
<gene>
    <name evidence="1" type="ORF">Tco_0772403</name>
    <name evidence="2" type="ORF">Tco_1132443</name>
</gene>
<evidence type="ECO:0000313" key="1">
    <source>
        <dbReference type="EMBL" id="GJS89767.1"/>
    </source>
</evidence>
<evidence type="ECO:0000313" key="3">
    <source>
        <dbReference type="Proteomes" id="UP001151760"/>
    </source>
</evidence>
<reference evidence="2" key="1">
    <citation type="journal article" date="2022" name="Int. J. Mol. Sci.">
        <title>Draft Genome of Tanacetum Coccineum: Genomic Comparison of Closely Related Tanacetum-Family Plants.</title>
        <authorList>
            <person name="Yamashiro T."/>
            <person name="Shiraishi A."/>
            <person name="Nakayama K."/>
            <person name="Satake H."/>
        </authorList>
    </citation>
    <scope>NUCLEOTIDE SEQUENCE</scope>
</reference>
<keyword evidence="3" id="KW-1185">Reference proteome</keyword>
<reference evidence="2" key="2">
    <citation type="submission" date="2022-01" db="EMBL/GenBank/DDBJ databases">
        <authorList>
            <person name="Yamashiro T."/>
            <person name="Shiraishi A."/>
            <person name="Satake H."/>
            <person name="Nakayama K."/>
        </authorList>
    </citation>
    <scope>NUCLEOTIDE SEQUENCE</scope>
</reference>